<proteinExistence type="predicted"/>
<evidence type="ECO:0000313" key="3">
    <source>
        <dbReference type="Proteomes" id="UP000295627"/>
    </source>
</evidence>
<protein>
    <submittedName>
        <fullName evidence="2">Uncharacterized protein</fullName>
    </submittedName>
</protein>
<dbReference type="AlphaFoldDB" id="A0A4R5P7G0"/>
<dbReference type="RefSeq" id="WP_078332489.1">
    <property type="nucleotide sequence ID" value="NZ_MAFQ01000001.1"/>
</dbReference>
<sequence>MKTIRLLIDKPEFRKGSVLDVDDVSAAALIGKEEAVLYDPAEDPEDPEDAEDAPPKAKRARRSRGTSQSVNVAEADMPNTEGTEPDAPGGDVDGEGGGENV</sequence>
<feature type="compositionally biased region" description="Acidic residues" evidence="1">
    <location>
        <begin position="40"/>
        <end position="52"/>
    </location>
</feature>
<organism evidence="2 3">
    <name type="scientific">Mycobacteroides franklinii</name>
    <dbReference type="NCBI Taxonomy" id="948102"/>
    <lineage>
        <taxon>Bacteria</taxon>
        <taxon>Bacillati</taxon>
        <taxon>Actinomycetota</taxon>
        <taxon>Actinomycetes</taxon>
        <taxon>Mycobacteriales</taxon>
        <taxon>Mycobacteriaceae</taxon>
        <taxon>Mycobacteroides</taxon>
    </lineage>
</organism>
<dbReference type="Proteomes" id="UP000295627">
    <property type="component" value="Unassembled WGS sequence"/>
</dbReference>
<accession>A0A4R5P7G0</accession>
<reference evidence="2 3" key="1">
    <citation type="journal article" date="2019" name="Sci. Rep.">
        <title>Extended insight into the Mycobacterium chelonae-abscessus complex through whole genome sequencing of Mycobacterium salmoniphilum outbreak and Mycobacterium salmoniphilum-like strains.</title>
        <authorList>
            <person name="Behra P.R.K."/>
            <person name="Das S."/>
            <person name="Pettersson B.M.F."/>
            <person name="Shirreff L."/>
            <person name="DuCote T."/>
            <person name="Jacobsson K.G."/>
            <person name="Ennis D.G."/>
            <person name="Kirsebom L.A."/>
        </authorList>
    </citation>
    <scope>NUCLEOTIDE SEQUENCE [LARGE SCALE GENOMIC DNA]</scope>
    <source>
        <strain evidence="2 3">DSM 45524</strain>
    </source>
</reference>
<name>A0A4R5P7G0_9MYCO</name>
<evidence type="ECO:0000313" key="2">
    <source>
        <dbReference type="EMBL" id="TDH19007.1"/>
    </source>
</evidence>
<evidence type="ECO:0000256" key="1">
    <source>
        <dbReference type="SAM" id="MobiDB-lite"/>
    </source>
</evidence>
<feature type="compositionally biased region" description="Acidic residues" evidence="1">
    <location>
        <begin position="92"/>
        <end position="101"/>
    </location>
</feature>
<feature type="region of interest" description="Disordered" evidence="1">
    <location>
        <begin position="37"/>
        <end position="101"/>
    </location>
</feature>
<gene>
    <name evidence="2" type="ORF">EJ571_20720</name>
</gene>
<dbReference type="EMBL" id="RXLR01000019">
    <property type="protein sequence ID" value="TDH19007.1"/>
    <property type="molecule type" value="Genomic_DNA"/>
</dbReference>
<comment type="caution">
    <text evidence="2">The sequence shown here is derived from an EMBL/GenBank/DDBJ whole genome shotgun (WGS) entry which is preliminary data.</text>
</comment>